<dbReference type="GO" id="GO:0015179">
    <property type="term" value="F:L-amino acid transmembrane transporter activity"/>
    <property type="evidence" value="ECO:0007669"/>
    <property type="project" value="TreeGrafter"/>
</dbReference>
<keyword evidence="7 9" id="KW-0472">Membrane</keyword>
<evidence type="ECO:0000256" key="6">
    <source>
        <dbReference type="ARBA" id="ARBA00022989"/>
    </source>
</evidence>
<keyword evidence="5 9" id="KW-0812">Transmembrane</keyword>
<comment type="similarity">
    <text evidence="2">Belongs to the amino acid-polyamine-organocation (APC) superfamily. L-type amino acid transporter (LAT) (TC 2.A.3.8) family.</text>
</comment>
<dbReference type="GO" id="GO:0005886">
    <property type="term" value="C:plasma membrane"/>
    <property type="evidence" value="ECO:0007669"/>
    <property type="project" value="UniProtKB-SubCell"/>
</dbReference>
<feature type="transmembrane region" description="Helical" evidence="9">
    <location>
        <begin position="260"/>
        <end position="284"/>
    </location>
</feature>
<dbReference type="AlphaFoldDB" id="A0A210QVY8"/>
<dbReference type="OrthoDB" id="3257095at2759"/>
<proteinExistence type="inferred from homology"/>
<feature type="transmembrane region" description="Helical" evidence="9">
    <location>
        <begin position="304"/>
        <end position="325"/>
    </location>
</feature>
<evidence type="ECO:0000256" key="1">
    <source>
        <dbReference type="ARBA" id="ARBA00004651"/>
    </source>
</evidence>
<gene>
    <name evidence="10" type="ORF">KP79_PYT12913</name>
</gene>
<evidence type="ECO:0000256" key="8">
    <source>
        <dbReference type="SAM" id="MobiDB-lite"/>
    </source>
</evidence>
<evidence type="ECO:0000256" key="2">
    <source>
        <dbReference type="ARBA" id="ARBA00007040"/>
    </source>
</evidence>
<evidence type="ECO:0000256" key="5">
    <source>
        <dbReference type="ARBA" id="ARBA00022692"/>
    </source>
</evidence>
<feature type="transmembrane region" description="Helical" evidence="9">
    <location>
        <begin position="157"/>
        <end position="176"/>
    </location>
</feature>
<dbReference type="Pfam" id="PF13520">
    <property type="entry name" value="AA_permease_2"/>
    <property type="match status" value="1"/>
</dbReference>
<protein>
    <submittedName>
        <fullName evidence="10">Cystine/glutamate transporter</fullName>
    </submittedName>
</protein>
<keyword evidence="3" id="KW-0813">Transport</keyword>
<feature type="transmembrane region" description="Helical" evidence="9">
    <location>
        <begin position="419"/>
        <end position="438"/>
    </location>
</feature>
<evidence type="ECO:0000256" key="3">
    <source>
        <dbReference type="ARBA" id="ARBA00022448"/>
    </source>
</evidence>
<dbReference type="InterPro" id="IPR002293">
    <property type="entry name" value="AA/rel_permease1"/>
</dbReference>
<dbReference type="PANTHER" id="PTHR11785:SF528">
    <property type="entry name" value="AMINO ACID TRANSPORTER PROTEIN JHI-21"/>
    <property type="match status" value="1"/>
</dbReference>
<feature type="transmembrane region" description="Helical" evidence="9">
    <location>
        <begin position="115"/>
        <end position="145"/>
    </location>
</feature>
<name>A0A210QVY8_MIZYE</name>
<dbReference type="EMBL" id="NEDP02001613">
    <property type="protein sequence ID" value="OWF52920.1"/>
    <property type="molecule type" value="Genomic_DNA"/>
</dbReference>
<dbReference type="Gene3D" id="1.20.1740.10">
    <property type="entry name" value="Amino acid/polyamine transporter I"/>
    <property type="match status" value="1"/>
</dbReference>
<evidence type="ECO:0000313" key="11">
    <source>
        <dbReference type="Proteomes" id="UP000242188"/>
    </source>
</evidence>
<dbReference type="FunFam" id="1.20.1740.10:FF:000003">
    <property type="entry name" value="Y+L amino acid transporter 1 isoform X1"/>
    <property type="match status" value="1"/>
</dbReference>
<feature type="transmembrane region" description="Helical" evidence="9">
    <location>
        <begin position="444"/>
        <end position="464"/>
    </location>
</feature>
<feature type="transmembrane region" description="Helical" evidence="9">
    <location>
        <begin position="40"/>
        <end position="63"/>
    </location>
</feature>
<keyword evidence="11" id="KW-1185">Reference proteome</keyword>
<dbReference type="Proteomes" id="UP000242188">
    <property type="component" value="Unassembled WGS sequence"/>
</dbReference>
<keyword evidence="4" id="KW-1003">Cell membrane</keyword>
<reference evidence="10 11" key="1">
    <citation type="journal article" date="2017" name="Nat. Ecol. Evol.">
        <title>Scallop genome provides insights into evolution of bilaterian karyotype and development.</title>
        <authorList>
            <person name="Wang S."/>
            <person name="Zhang J."/>
            <person name="Jiao W."/>
            <person name="Li J."/>
            <person name="Xun X."/>
            <person name="Sun Y."/>
            <person name="Guo X."/>
            <person name="Huan P."/>
            <person name="Dong B."/>
            <person name="Zhang L."/>
            <person name="Hu X."/>
            <person name="Sun X."/>
            <person name="Wang J."/>
            <person name="Zhao C."/>
            <person name="Wang Y."/>
            <person name="Wang D."/>
            <person name="Huang X."/>
            <person name="Wang R."/>
            <person name="Lv J."/>
            <person name="Li Y."/>
            <person name="Zhang Z."/>
            <person name="Liu B."/>
            <person name="Lu W."/>
            <person name="Hui Y."/>
            <person name="Liang J."/>
            <person name="Zhou Z."/>
            <person name="Hou R."/>
            <person name="Li X."/>
            <person name="Liu Y."/>
            <person name="Li H."/>
            <person name="Ning X."/>
            <person name="Lin Y."/>
            <person name="Zhao L."/>
            <person name="Xing Q."/>
            <person name="Dou J."/>
            <person name="Li Y."/>
            <person name="Mao J."/>
            <person name="Guo H."/>
            <person name="Dou H."/>
            <person name="Li T."/>
            <person name="Mu C."/>
            <person name="Jiang W."/>
            <person name="Fu Q."/>
            <person name="Fu X."/>
            <person name="Miao Y."/>
            <person name="Liu J."/>
            <person name="Yu Q."/>
            <person name="Li R."/>
            <person name="Liao H."/>
            <person name="Li X."/>
            <person name="Kong Y."/>
            <person name="Jiang Z."/>
            <person name="Chourrout D."/>
            <person name="Li R."/>
            <person name="Bao Z."/>
        </authorList>
    </citation>
    <scope>NUCLEOTIDE SEQUENCE [LARGE SCALE GENOMIC DNA]</scope>
    <source>
        <strain evidence="10 11">PY_sf001</strain>
    </source>
</reference>
<feature type="region of interest" description="Disordered" evidence="8">
    <location>
        <begin position="1"/>
        <end position="22"/>
    </location>
</feature>
<dbReference type="PANTHER" id="PTHR11785">
    <property type="entry name" value="AMINO ACID TRANSPORTER"/>
    <property type="match status" value="1"/>
</dbReference>
<feature type="transmembrane region" description="Helical" evidence="9">
    <location>
        <begin position="188"/>
        <end position="207"/>
    </location>
</feature>
<feature type="transmembrane region" description="Helical" evidence="9">
    <location>
        <begin position="75"/>
        <end position="94"/>
    </location>
</feature>
<dbReference type="PIRSF" id="PIRSF006060">
    <property type="entry name" value="AA_transporter"/>
    <property type="match status" value="1"/>
</dbReference>
<evidence type="ECO:0000256" key="7">
    <source>
        <dbReference type="ARBA" id="ARBA00023136"/>
    </source>
</evidence>
<organism evidence="10 11">
    <name type="scientific">Mizuhopecten yessoensis</name>
    <name type="common">Japanese scallop</name>
    <name type="synonym">Patinopecten yessoensis</name>
    <dbReference type="NCBI Taxonomy" id="6573"/>
    <lineage>
        <taxon>Eukaryota</taxon>
        <taxon>Metazoa</taxon>
        <taxon>Spiralia</taxon>
        <taxon>Lophotrochozoa</taxon>
        <taxon>Mollusca</taxon>
        <taxon>Bivalvia</taxon>
        <taxon>Autobranchia</taxon>
        <taxon>Pteriomorphia</taxon>
        <taxon>Pectinida</taxon>
        <taxon>Pectinoidea</taxon>
        <taxon>Pectinidae</taxon>
        <taxon>Mizuhopecten</taxon>
    </lineage>
</organism>
<evidence type="ECO:0000256" key="4">
    <source>
        <dbReference type="ARBA" id="ARBA00022475"/>
    </source>
</evidence>
<keyword evidence="6 9" id="KW-1133">Transmembrane helix</keyword>
<feature type="transmembrane region" description="Helical" evidence="9">
    <location>
        <begin position="227"/>
        <end position="248"/>
    </location>
</feature>
<dbReference type="STRING" id="6573.A0A210QVY8"/>
<evidence type="ECO:0000256" key="9">
    <source>
        <dbReference type="SAM" id="Phobius"/>
    </source>
</evidence>
<dbReference type="InterPro" id="IPR050598">
    <property type="entry name" value="AminoAcid_Transporter"/>
</dbReference>
<feature type="transmembrane region" description="Helical" evidence="9">
    <location>
        <begin position="379"/>
        <end position="399"/>
    </location>
</feature>
<comment type="caution">
    <text evidence="10">The sequence shown here is derived from an EMBL/GenBank/DDBJ whole genome shotgun (WGS) entry which is preliminary data.</text>
</comment>
<feature type="transmembrane region" description="Helical" evidence="9">
    <location>
        <begin position="356"/>
        <end position="373"/>
    </location>
</feature>
<comment type="subcellular location">
    <subcellularLocation>
        <location evidence="1">Cell membrane</location>
        <topology evidence="1">Multi-pass membrane protein</topology>
    </subcellularLocation>
</comment>
<evidence type="ECO:0000313" key="10">
    <source>
        <dbReference type="EMBL" id="OWF52920.1"/>
    </source>
</evidence>
<sequence length="497" mass="54185">MPLMKNGDVQNGKIANGHSESESLTTKANKNVRLKKQISLFQAVCIIVGIIIGSGIFVSPVGILQNVKSVGMSCVMWTVTGVFSALCALCFAELGACIPKSGGEYTYIREAFGDFFAFLALWINFIIICPVCVAASCLIFATYILKPVYSDCEPPFVAVRLIAALIIALLISINCVNVKWAAKVQVGITICKLVALATIIVIGFVYLGNGKVENFKDSFADSDYSAGAIAISFYSGFWAFGGWSYLNFLTDELIEPHRNLPRAILISMAIVTSVYLVANIAYFAVLTPTEMLQSTAVAVTFSDLTVPAMSVVVPVLIAISVAGSMNGTSLSMSRLFFVGASNNHLPSIIAMINYKFLTPAPSLITILVLSLLMQSLGDVFYLIEMMGFSFTTVLAFVFAGQIYMRITKPDMPRPIKLPLVLPIFLFVMSLVLLVLTCIQKPDISLLAFCLTMVGVPCYILGIYWKSKPQVFNMFNHNITSLIQKALLVVPQDDEIEW</sequence>
<accession>A0A210QVY8</accession>